<dbReference type="PANTHER" id="PTHR42742">
    <property type="entry name" value="TRANSCRIPTIONAL REPRESSOR MPRA"/>
    <property type="match status" value="1"/>
</dbReference>
<dbReference type="InterPro" id="IPR014628">
    <property type="entry name" value="Man6P_isomerase_Firm_short"/>
</dbReference>
<dbReference type="InterPro" id="IPR051804">
    <property type="entry name" value="Carb_Metab_Reg_Kinase/Isom"/>
</dbReference>
<proteinExistence type="predicted"/>
<protein>
    <submittedName>
        <fullName evidence="5">Mannose-6-phosphate isomerase</fullName>
    </submittedName>
</protein>
<feature type="active site" evidence="4">
    <location>
        <position position="201"/>
    </location>
</feature>
<reference evidence="5" key="2">
    <citation type="submission" date="2020-09" db="EMBL/GenBank/DDBJ databases">
        <authorList>
            <person name="Sun Q."/>
            <person name="Ohkuma M."/>
        </authorList>
    </citation>
    <scope>NUCLEOTIDE SEQUENCE</scope>
    <source>
        <strain evidence="5">JCM 4784</strain>
    </source>
</reference>
<keyword evidence="2 3" id="KW-0862">Zinc</keyword>
<evidence type="ECO:0000256" key="2">
    <source>
        <dbReference type="ARBA" id="ARBA00022833"/>
    </source>
</evidence>
<dbReference type="CDD" id="cd07010">
    <property type="entry name" value="cupin_PMI_type_I_N_bac"/>
    <property type="match status" value="1"/>
</dbReference>
<dbReference type="GO" id="GO:0005975">
    <property type="term" value="P:carbohydrate metabolic process"/>
    <property type="evidence" value="ECO:0007669"/>
    <property type="project" value="InterPro"/>
</dbReference>
<accession>A0A918ZFH0</accession>
<evidence type="ECO:0000313" key="6">
    <source>
        <dbReference type="Proteomes" id="UP000608024"/>
    </source>
</evidence>
<feature type="binding site" evidence="3">
    <location>
        <position position="176"/>
    </location>
    <ligand>
        <name>Zn(2+)</name>
        <dbReference type="ChEBI" id="CHEBI:29105"/>
    </ligand>
</feature>
<dbReference type="EMBL" id="BNBT01000020">
    <property type="protein sequence ID" value="GHE50122.1"/>
    <property type="molecule type" value="Genomic_DNA"/>
</dbReference>
<keyword evidence="1 3" id="KW-0479">Metal-binding</keyword>
<feature type="binding site" evidence="3">
    <location>
        <position position="118"/>
    </location>
    <ligand>
        <name>Zn(2+)</name>
        <dbReference type="ChEBI" id="CHEBI:29105"/>
    </ligand>
</feature>
<evidence type="ECO:0000256" key="1">
    <source>
        <dbReference type="ARBA" id="ARBA00022723"/>
    </source>
</evidence>
<sequence length="353" mass="38237">MDWYPLRLTTPVKQHVFGGRAVPDRLGRTGLPPGRIAETWEVSDVDGDGARVREGPLGGVSLRELTERDPQGLVGRGWRGPRFPLLTKFIDAAAPLPVHLHPDDRAARGQGEPNGKTEAWHILDAEPGATALVGVREGVSRDELRDALLEQDFDAVMRRLPVRAGQTLYVPAGTLHSFGPGTLVYEIEQTSDLQEHAMRHRMEDGSALTDQEWRANIDALLERWKPDRRPDFVPGLRLPVADGVDRVVLCAGPYFALERWRVRSGAALDHAFDTAHVVSNAGAPAALTCAGRTVELDRAQTVLLPAALGGVRVHGPADVLVGYLPDLDHDIREPLARAGYGPSAVATLGEGLG</sequence>
<name>A0A918ZFH0_9ACTN</name>
<evidence type="ECO:0000256" key="4">
    <source>
        <dbReference type="PIRSR" id="PIRSR036894-2"/>
    </source>
</evidence>
<dbReference type="InterPro" id="IPR014710">
    <property type="entry name" value="RmlC-like_jellyroll"/>
</dbReference>
<dbReference type="Proteomes" id="UP000608024">
    <property type="component" value="Unassembled WGS sequence"/>
</dbReference>
<organism evidence="5 6">
    <name type="scientific">Streptomyces longispororuber</name>
    <dbReference type="NCBI Taxonomy" id="68230"/>
    <lineage>
        <taxon>Bacteria</taxon>
        <taxon>Bacillati</taxon>
        <taxon>Actinomycetota</taxon>
        <taxon>Actinomycetes</taxon>
        <taxon>Kitasatosporales</taxon>
        <taxon>Streptomycetaceae</taxon>
        <taxon>Streptomyces</taxon>
    </lineage>
</organism>
<dbReference type="GO" id="GO:0004476">
    <property type="term" value="F:mannose-6-phosphate isomerase activity"/>
    <property type="evidence" value="ECO:0007669"/>
    <property type="project" value="InterPro"/>
</dbReference>
<dbReference type="InterPro" id="IPR011051">
    <property type="entry name" value="RmlC_Cupin_sf"/>
</dbReference>
<gene>
    <name evidence="5" type="ORF">GCM10018785_19660</name>
</gene>
<dbReference type="PIRSF" id="PIRSF036894">
    <property type="entry name" value="PMI_Firm_short"/>
    <property type="match status" value="1"/>
</dbReference>
<dbReference type="Gene3D" id="2.60.120.10">
    <property type="entry name" value="Jelly Rolls"/>
    <property type="match status" value="2"/>
</dbReference>
<dbReference type="PANTHER" id="PTHR42742:SF3">
    <property type="entry name" value="FRUCTOKINASE"/>
    <property type="match status" value="1"/>
</dbReference>
<dbReference type="RefSeq" id="WP_190135475.1">
    <property type="nucleotide sequence ID" value="NZ_BNBT01000020.1"/>
</dbReference>
<comment type="cofactor">
    <cofactor evidence="3">
        <name>Zn(2+)</name>
        <dbReference type="ChEBI" id="CHEBI:29105"/>
    </cofactor>
    <text evidence="3">Binds 1 zinc ion per subunit.</text>
</comment>
<feature type="binding site" evidence="3">
    <location>
        <position position="101"/>
    </location>
    <ligand>
        <name>Zn(2+)</name>
        <dbReference type="ChEBI" id="CHEBI:29105"/>
    </ligand>
</feature>
<comment type="caution">
    <text evidence="5">The sequence shown here is derived from an EMBL/GenBank/DDBJ whole genome shotgun (WGS) entry which is preliminary data.</text>
</comment>
<keyword evidence="5" id="KW-0413">Isomerase</keyword>
<reference evidence="5" key="1">
    <citation type="journal article" date="2014" name="Int. J. Syst. Evol. Microbiol.">
        <title>Complete genome sequence of Corynebacterium casei LMG S-19264T (=DSM 44701T), isolated from a smear-ripened cheese.</title>
        <authorList>
            <consortium name="US DOE Joint Genome Institute (JGI-PGF)"/>
            <person name="Walter F."/>
            <person name="Albersmeier A."/>
            <person name="Kalinowski J."/>
            <person name="Ruckert C."/>
        </authorList>
    </citation>
    <scope>NUCLEOTIDE SEQUENCE</scope>
    <source>
        <strain evidence="5">JCM 4784</strain>
    </source>
</reference>
<evidence type="ECO:0000256" key="3">
    <source>
        <dbReference type="PIRSR" id="PIRSR036894-1"/>
    </source>
</evidence>
<dbReference type="SUPFAM" id="SSF51182">
    <property type="entry name" value="RmlC-like cupins"/>
    <property type="match status" value="1"/>
</dbReference>
<evidence type="ECO:0000313" key="5">
    <source>
        <dbReference type="EMBL" id="GHE50122.1"/>
    </source>
</evidence>
<dbReference type="GO" id="GO:0046872">
    <property type="term" value="F:metal ion binding"/>
    <property type="evidence" value="ECO:0007669"/>
    <property type="project" value="UniProtKB-KW"/>
</dbReference>
<keyword evidence="6" id="KW-1185">Reference proteome</keyword>
<dbReference type="AlphaFoldDB" id="A0A918ZFH0"/>